<protein>
    <submittedName>
        <fullName evidence="2">Uncharacterized protein</fullName>
    </submittedName>
</protein>
<dbReference type="Proteomes" id="UP000006062">
    <property type="component" value="Chromosome"/>
</dbReference>
<organism evidence="2 3">
    <name type="scientific">Thiocystis violascens (strain ATCC 17096 / DSM 198 / 6111)</name>
    <name type="common">Chromatium violascens</name>
    <dbReference type="NCBI Taxonomy" id="765911"/>
    <lineage>
        <taxon>Bacteria</taxon>
        <taxon>Pseudomonadati</taxon>
        <taxon>Pseudomonadota</taxon>
        <taxon>Gammaproteobacteria</taxon>
        <taxon>Chromatiales</taxon>
        <taxon>Chromatiaceae</taxon>
        <taxon>Thiocystis</taxon>
    </lineage>
</organism>
<accession>I3YGS7</accession>
<dbReference type="OrthoDB" id="5600716at2"/>
<reference evidence="2 3" key="1">
    <citation type="submission" date="2012-06" db="EMBL/GenBank/DDBJ databases">
        <title>Complete sequence of Thiocystis violascens DSM 198.</title>
        <authorList>
            <consortium name="US DOE Joint Genome Institute"/>
            <person name="Lucas S."/>
            <person name="Han J."/>
            <person name="Lapidus A."/>
            <person name="Cheng J.-F."/>
            <person name="Goodwin L."/>
            <person name="Pitluck S."/>
            <person name="Peters L."/>
            <person name="Ovchinnikova G."/>
            <person name="Teshima H."/>
            <person name="Detter J.C."/>
            <person name="Han C."/>
            <person name="Tapia R."/>
            <person name="Land M."/>
            <person name="Hauser L."/>
            <person name="Kyrpides N."/>
            <person name="Ivanova N."/>
            <person name="Pagani I."/>
            <person name="Vogl K."/>
            <person name="Liu Z."/>
            <person name="Frigaard N.-U."/>
            <person name="Bryant D."/>
            <person name="Woyke T."/>
        </authorList>
    </citation>
    <scope>NUCLEOTIDE SEQUENCE [LARGE SCALE GENOMIC DNA]</scope>
    <source>
        <strain evidence="3">ATCC 17096 / DSM 198 / 6111</strain>
    </source>
</reference>
<dbReference type="KEGG" id="tvi:Thivi_4392"/>
<evidence type="ECO:0000313" key="2">
    <source>
        <dbReference type="EMBL" id="AFL76195.1"/>
    </source>
</evidence>
<keyword evidence="3" id="KW-1185">Reference proteome</keyword>
<dbReference type="RefSeq" id="WP_014780571.1">
    <property type="nucleotide sequence ID" value="NC_018012.1"/>
</dbReference>
<name>I3YGS7_THIV6</name>
<dbReference type="STRING" id="765911.Thivi_4392"/>
<evidence type="ECO:0000256" key="1">
    <source>
        <dbReference type="SAM" id="MobiDB-lite"/>
    </source>
</evidence>
<dbReference type="EMBL" id="CP003154">
    <property type="protein sequence ID" value="AFL76195.1"/>
    <property type="molecule type" value="Genomic_DNA"/>
</dbReference>
<dbReference type="HOGENOM" id="CLU_120391_0_0_6"/>
<dbReference type="AlphaFoldDB" id="I3YGS7"/>
<proteinExistence type="predicted"/>
<feature type="region of interest" description="Disordered" evidence="1">
    <location>
        <begin position="183"/>
        <end position="208"/>
    </location>
</feature>
<gene>
    <name evidence="2" type="ordered locus">Thivi_4392</name>
</gene>
<sequence>MRSSTLLLKLIGEAGEEGATLEALDQAIDGLSRKAIVMATGVLAQRGLLERRAPGHYRLTAAGRLALEAGIAIKPGPRGTHATAIQARSLRAKLWRAMRALNKFGIDDLLLRGANGDEADARNNAGKYVNVLERAGYLIRLKHRLPGDAPTSPGFVRWLLVHNTGPKAPIWQAGKRQLHDPNTGKTFALDANAGTDAQPQPTLEAAHG</sequence>
<evidence type="ECO:0000313" key="3">
    <source>
        <dbReference type="Proteomes" id="UP000006062"/>
    </source>
</evidence>
<dbReference type="eggNOG" id="COG1321">
    <property type="taxonomic scope" value="Bacteria"/>
</dbReference>